<dbReference type="InterPro" id="IPR048447">
    <property type="entry name" value="DUF1980_C"/>
</dbReference>
<keyword evidence="2" id="KW-1133">Transmembrane helix</keyword>
<protein>
    <submittedName>
        <fullName evidence="4">TIGR03943 family protein</fullName>
    </submittedName>
</protein>
<keyword evidence="2" id="KW-0472">Membrane</keyword>
<organism evidence="4 5">
    <name type="scientific">Microbacterium wangchenii</name>
    <dbReference type="NCBI Taxonomy" id="2541726"/>
    <lineage>
        <taxon>Bacteria</taxon>
        <taxon>Bacillati</taxon>
        <taxon>Actinomycetota</taxon>
        <taxon>Actinomycetes</taxon>
        <taxon>Micrococcales</taxon>
        <taxon>Microbacteriaceae</taxon>
        <taxon>Microbacterium</taxon>
    </lineage>
</organism>
<keyword evidence="2" id="KW-0812">Transmembrane</keyword>
<dbReference type="EMBL" id="CP038266">
    <property type="protein sequence ID" value="QBR90827.1"/>
    <property type="molecule type" value="Genomic_DNA"/>
</dbReference>
<dbReference type="InterPro" id="IPR015402">
    <property type="entry name" value="DUF1980"/>
</dbReference>
<reference evidence="4 5" key="1">
    <citation type="submission" date="2019-03" db="EMBL/GenBank/DDBJ databases">
        <authorList>
            <person name="Dong K."/>
        </authorList>
    </citation>
    <scope>NUCLEOTIDE SEQUENCE [LARGE SCALE GENOMIC DNA]</scope>
    <source>
        <strain evidence="5">dk512</strain>
    </source>
</reference>
<feature type="domain" description="DUF1980" evidence="3">
    <location>
        <begin position="165"/>
        <end position="256"/>
    </location>
</feature>
<gene>
    <name evidence="4" type="ORF">E4K62_18220</name>
</gene>
<evidence type="ECO:0000313" key="4">
    <source>
        <dbReference type="EMBL" id="QBR90827.1"/>
    </source>
</evidence>
<dbReference type="InterPro" id="IPR052955">
    <property type="entry name" value="UPF0703_membrane_permease"/>
</dbReference>
<feature type="compositionally biased region" description="Basic and acidic residues" evidence="1">
    <location>
        <begin position="65"/>
        <end position="85"/>
    </location>
</feature>
<feature type="region of interest" description="Disordered" evidence="1">
    <location>
        <begin position="235"/>
        <end position="256"/>
    </location>
</feature>
<evidence type="ECO:0000256" key="2">
    <source>
        <dbReference type="SAM" id="Phobius"/>
    </source>
</evidence>
<proteinExistence type="predicted"/>
<feature type="transmembrane region" description="Helical" evidence="2">
    <location>
        <begin position="92"/>
        <end position="113"/>
    </location>
</feature>
<dbReference type="PANTHER" id="PTHR40047:SF1">
    <property type="entry name" value="UPF0703 PROTEIN YCGQ"/>
    <property type="match status" value="1"/>
</dbReference>
<evidence type="ECO:0000259" key="3">
    <source>
        <dbReference type="Pfam" id="PF21537"/>
    </source>
</evidence>
<evidence type="ECO:0000313" key="5">
    <source>
        <dbReference type="Proteomes" id="UP000295748"/>
    </source>
</evidence>
<feature type="region of interest" description="Disordered" evidence="1">
    <location>
        <begin position="65"/>
        <end position="89"/>
    </location>
</feature>
<dbReference type="NCBIfam" id="TIGR03943">
    <property type="entry name" value="TIGR03943 family putative permease subunit"/>
    <property type="match status" value="1"/>
</dbReference>
<dbReference type="PANTHER" id="PTHR40047">
    <property type="entry name" value="UPF0703 PROTEIN YCGQ"/>
    <property type="match status" value="1"/>
</dbReference>
<keyword evidence="5" id="KW-1185">Reference proteome</keyword>
<accession>A0ABX5SYD4</accession>
<feature type="compositionally biased region" description="Acidic residues" evidence="1">
    <location>
        <begin position="245"/>
        <end position="256"/>
    </location>
</feature>
<name>A0ABX5SYD4_9MICO</name>
<dbReference type="Proteomes" id="UP000295748">
    <property type="component" value="Chromosome"/>
</dbReference>
<feature type="transmembrane region" description="Helical" evidence="2">
    <location>
        <begin position="41"/>
        <end position="61"/>
    </location>
</feature>
<evidence type="ECO:0000256" key="1">
    <source>
        <dbReference type="SAM" id="MobiDB-lite"/>
    </source>
</evidence>
<sequence length="256" mass="26335">MRPLANRWLGVGLAASLAVVTIALAVTDRLALYINPESAWFAVGMAVLVLIGTVASFALPLGGEEDHSHDHGTADAAEHPAEAAHHPRPRRVATVMTATGGILASGVVVTMLVTPPATLSAELAMSRDVGAAPLFAGTDVVTLAASGDTAQFGVGEWAGVFASATDPDRFDGDPVTLTGFVTPGDDGDFALSRLVITHCVIDAQSASLPVTASTPPPATGEWVSITGTVRADSDGSLRIQADDITPIDEPQDPYEY</sequence>
<dbReference type="Pfam" id="PF21537">
    <property type="entry name" value="DUF1980_C"/>
    <property type="match status" value="1"/>
</dbReference>